<dbReference type="RefSeq" id="WP_096461684.1">
    <property type="nucleotide sequence ID" value="NZ_AP014936.1"/>
</dbReference>
<dbReference type="GO" id="GO:0015109">
    <property type="term" value="F:chromate transmembrane transporter activity"/>
    <property type="evidence" value="ECO:0007669"/>
    <property type="project" value="InterPro"/>
</dbReference>
<dbReference type="InterPro" id="IPR014047">
    <property type="entry name" value="Chr_Tranpt_l_chain"/>
</dbReference>
<dbReference type="NCBIfam" id="TIGR00937">
    <property type="entry name" value="2A51"/>
    <property type="match status" value="1"/>
</dbReference>
<evidence type="ECO:0000256" key="1">
    <source>
        <dbReference type="ARBA" id="ARBA00004651"/>
    </source>
</evidence>
<dbReference type="Proteomes" id="UP000218899">
    <property type="component" value="Chromosome"/>
</dbReference>
<dbReference type="InterPro" id="IPR003370">
    <property type="entry name" value="Chromate_transpt"/>
</dbReference>
<evidence type="ECO:0000256" key="4">
    <source>
        <dbReference type="ARBA" id="ARBA00022692"/>
    </source>
</evidence>
<dbReference type="AlphaFoldDB" id="A0A1B4VB51"/>
<dbReference type="EMBL" id="AP014936">
    <property type="protein sequence ID" value="BAU49254.1"/>
    <property type="molecule type" value="Genomic_DNA"/>
</dbReference>
<comment type="subcellular location">
    <subcellularLocation>
        <location evidence="1">Cell membrane</location>
        <topology evidence="1">Multi-pass membrane protein</topology>
    </subcellularLocation>
</comment>
<feature type="transmembrane region" description="Helical" evidence="7">
    <location>
        <begin position="163"/>
        <end position="192"/>
    </location>
</feature>
<keyword evidence="4 7" id="KW-0812">Transmembrane</keyword>
<dbReference type="PANTHER" id="PTHR33567:SF3">
    <property type="entry name" value="CHROMATE ION TRANSPORTER (EUROFUNG)"/>
    <property type="match status" value="1"/>
</dbReference>
<name>A0A1B4VB51_9GAMM</name>
<dbReference type="Pfam" id="PF02417">
    <property type="entry name" value="Chromate_transp"/>
    <property type="match status" value="2"/>
</dbReference>
<dbReference type="PIRSF" id="PIRSF004810">
    <property type="entry name" value="ChrA"/>
    <property type="match status" value="1"/>
</dbReference>
<gene>
    <name evidence="8" type="ORF">SVA_2706</name>
</gene>
<reference evidence="8 9" key="1">
    <citation type="submission" date="2015-08" db="EMBL/GenBank/DDBJ databases">
        <title>Complete genome sequence of Sulfurifustis variabilis.</title>
        <authorList>
            <person name="Miura A."/>
            <person name="Kojima H."/>
            <person name="Fukui M."/>
        </authorList>
    </citation>
    <scope>NUCLEOTIDE SEQUENCE [LARGE SCALE GENOMIC DNA]</scope>
    <source>
        <strain evidence="9">skN76</strain>
    </source>
</reference>
<keyword evidence="5 7" id="KW-1133">Transmembrane helix</keyword>
<feature type="transmembrane region" description="Helical" evidence="7">
    <location>
        <begin position="28"/>
        <end position="50"/>
    </location>
</feature>
<feature type="transmembrane region" description="Helical" evidence="7">
    <location>
        <begin position="217"/>
        <end position="235"/>
    </location>
</feature>
<feature type="transmembrane region" description="Helical" evidence="7">
    <location>
        <begin position="398"/>
        <end position="413"/>
    </location>
</feature>
<feature type="transmembrane region" description="Helical" evidence="7">
    <location>
        <begin position="312"/>
        <end position="334"/>
    </location>
</feature>
<organism evidence="8 9">
    <name type="scientific">Sulfurifustis variabilis</name>
    <dbReference type="NCBI Taxonomy" id="1675686"/>
    <lineage>
        <taxon>Bacteria</taxon>
        <taxon>Pseudomonadati</taxon>
        <taxon>Pseudomonadota</taxon>
        <taxon>Gammaproteobacteria</taxon>
        <taxon>Acidiferrobacterales</taxon>
        <taxon>Acidiferrobacteraceae</taxon>
        <taxon>Sulfurifustis</taxon>
    </lineage>
</organism>
<keyword evidence="9" id="KW-1185">Reference proteome</keyword>
<evidence type="ECO:0000256" key="5">
    <source>
        <dbReference type="ARBA" id="ARBA00022989"/>
    </source>
</evidence>
<feature type="transmembrane region" description="Helical" evidence="7">
    <location>
        <begin position="346"/>
        <end position="366"/>
    </location>
</feature>
<dbReference type="KEGG" id="sva:SVA_2706"/>
<accession>A0A1B4VB51</accession>
<evidence type="ECO:0000313" key="8">
    <source>
        <dbReference type="EMBL" id="BAU49254.1"/>
    </source>
</evidence>
<sequence>MDDRRATGDASSVGQAAGSRVTSSLRTVFAAFLKLGLVSFGGPIAHLGYLRTEFVERRRWLDDAAYADLVALCKFLPGPASSQVGIALGALRAGLPGAVAAWVGFTLPSAAIMIAFGYGFQFFEGGGEPGWLHGLKIAAVAVVAQAVWSMGRQLTPDRARASVAVAAALLVLAWPSTLAQIAVIAIGGLIGWRLLPAADGSGGAHVDFRIGRRTPSMAWILFFGLLVLLPVLARTTGRHALALVDSFYRSGSLVFGGGHVVLPLLRAEVVPPGWISDEAFLAGYGMAQALPGPLFTFSAYLGTVMEGRPSGWAGGLLTLAAIFLPSFLLVLGALPHWNAWRRKAGMRAALNGINAAVVGILLAALYDPIFTSAVASRGDFALAAAAFALLVHRKASPLWVVLFAAGGGTLLALA</sequence>
<comment type="similarity">
    <text evidence="2">Belongs to the chromate ion transporter (CHR) (TC 2.A.51) family.</text>
</comment>
<evidence type="ECO:0000256" key="6">
    <source>
        <dbReference type="ARBA" id="ARBA00023136"/>
    </source>
</evidence>
<dbReference type="OrthoDB" id="8969999at2"/>
<keyword evidence="6 7" id="KW-0472">Membrane</keyword>
<evidence type="ECO:0000313" key="9">
    <source>
        <dbReference type="Proteomes" id="UP000218899"/>
    </source>
</evidence>
<evidence type="ECO:0000256" key="2">
    <source>
        <dbReference type="ARBA" id="ARBA00005262"/>
    </source>
</evidence>
<dbReference type="GO" id="GO:0005886">
    <property type="term" value="C:plasma membrane"/>
    <property type="evidence" value="ECO:0007669"/>
    <property type="project" value="UniProtKB-SubCell"/>
</dbReference>
<protein>
    <submittedName>
        <fullName evidence="8">Chromate transporter</fullName>
    </submittedName>
</protein>
<keyword evidence="3" id="KW-1003">Cell membrane</keyword>
<dbReference type="PANTHER" id="PTHR33567">
    <property type="entry name" value="CHROMATE ION TRANSPORTER (EUROFUNG)"/>
    <property type="match status" value="1"/>
</dbReference>
<proteinExistence type="inferred from homology"/>
<evidence type="ECO:0000256" key="7">
    <source>
        <dbReference type="SAM" id="Phobius"/>
    </source>
</evidence>
<feature type="transmembrane region" description="Helical" evidence="7">
    <location>
        <begin position="99"/>
        <end position="119"/>
    </location>
</feature>
<feature type="transmembrane region" description="Helical" evidence="7">
    <location>
        <begin position="131"/>
        <end position="151"/>
    </location>
</feature>
<evidence type="ECO:0000256" key="3">
    <source>
        <dbReference type="ARBA" id="ARBA00022475"/>
    </source>
</evidence>